<dbReference type="Proteomes" id="UP001174694">
    <property type="component" value="Unassembled WGS sequence"/>
</dbReference>
<feature type="compositionally biased region" description="Acidic residues" evidence="1">
    <location>
        <begin position="268"/>
        <end position="287"/>
    </location>
</feature>
<evidence type="ECO:0000313" key="3">
    <source>
        <dbReference type="Proteomes" id="UP001174694"/>
    </source>
</evidence>
<feature type="compositionally biased region" description="Polar residues" evidence="1">
    <location>
        <begin position="334"/>
        <end position="345"/>
    </location>
</feature>
<evidence type="ECO:0000313" key="2">
    <source>
        <dbReference type="EMBL" id="KAJ9141905.1"/>
    </source>
</evidence>
<feature type="compositionally biased region" description="Basic and acidic residues" evidence="1">
    <location>
        <begin position="116"/>
        <end position="131"/>
    </location>
</feature>
<reference evidence="2" key="1">
    <citation type="submission" date="2022-07" db="EMBL/GenBank/DDBJ databases">
        <title>Fungi with potential for degradation of polypropylene.</title>
        <authorList>
            <person name="Gostincar C."/>
        </authorList>
    </citation>
    <scope>NUCLEOTIDE SEQUENCE</scope>
    <source>
        <strain evidence="2">EXF-13308</strain>
    </source>
</reference>
<feature type="compositionally biased region" description="Polar residues" evidence="1">
    <location>
        <begin position="383"/>
        <end position="398"/>
    </location>
</feature>
<feature type="region of interest" description="Disordered" evidence="1">
    <location>
        <begin position="25"/>
        <end position="68"/>
    </location>
</feature>
<sequence length="404" mass="43513">MFSALPDLTPRDSHSLWYISSRDSYASARPEHHDADPNNPLGPHARRPPGPANGPLGGGAAAANHSSAATVERSALARLLADEQYMERRRQNVRNFGSAWLRPPGVPKTLYQMREERREAEEHAEAMRREQLAQQLADAAEAEAAAAAAGGGPSEVDDEMAGLEEGDIGGDGDGEGMRDLDDEIPEAEGFGFDGVDSDDEDEDDDSDDDDDDDRDDNDDADDGGGAGIGSAQAQREMRTQLRNMRATEDRVREILARGQGGGEPDVYGAEDDDLDEEDRAQMLEEDDLVQHHHHGGGGLTDVESGMDMDMDADLDDDVPEAESAGYEHTDTEAELSSSEDGSQDVNYGARAPQAASRFRGGFHRSSIQSGRGSLPRSEIDISSILSRDGSSVPGSSPQVRRRNQ</sequence>
<dbReference type="InterPro" id="IPR008402">
    <property type="entry name" value="APC_su15/mnd2"/>
</dbReference>
<dbReference type="EMBL" id="JANBVO010000024">
    <property type="protein sequence ID" value="KAJ9141905.1"/>
    <property type="molecule type" value="Genomic_DNA"/>
</dbReference>
<feature type="compositionally biased region" description="Low complexity" evidence="1">
    <location>
        <begin position="132"/>
        <end position="148"/>
    </location>
</feature>
<dbReference type="AlphaFoldDB" id="A0AA38RT34"/>
<feature type="compositionally biased region" description="Acidic residues" evidence="1">
    <location>
        <begin position="304"/>
        <end position="320"/>
    </location>
</feature>
<gene>
    <name evidence="2" type="ORF">NKR23_g7588</name>
</gene>
<proteinExistence type="predicted"/>
<evidence type="ECO:0000256" key="1">
    <source>
        <dbReference type="SAM" id="MobiDB-lite"/>
    </source>
</evidence>
<keyword evidence="3" id="KW-1185">Reference proteome</keyword>
<protein>
    <submittedName>
        <fullName evidence="2">Uncharacterized protein</fullName>
    </submittedName>
</protein>
<feature type="region of interest" description="Disordered" evidence="1">
    <location>
        <begin position="116"/>
        <end position="404"/>
    </location>
</feature>
<dbReference type="GO" id="GO:0005680">
    <property type="term" value="C:anaphase-promoting complex"/>
    <property type="evidence" value="ECO:0007669"/>
    <property type="project" value="InterPro"/>
</dbReference>
<feature type="compositionally biased region" description="Acidic residues" evidence="1">
    <location>
        <begin position="155"/>
        <end position="186"/>
    </location>
</feature>
<accession>A0AA38RT34</accession>
<name>A0AA38RT34_9PEZI</name>
<feature type="compositionally biased region" description="Basic and acidic residues" evidence="1">
    <location>
        <begin position="235"/>
        <end position="255"/>
    </location>
</feature>
<organism evidence="2 3">
    <name type="scientific">Pleurostoma richardsiae</name>
    <dbReference type="NCBI Taxonomy" id="41990"/>
    <lineage>
        <taxon>Eukaryota</taxon>
        <taxon>Fungi</taxon>
        <taxon>Dikarya</taxon>
        <taxon>Ascomycota</taxon>
        <taxon>Pezizomycotina</taxon>
        <taxon>Sordariomycetes</taxon>
        <taxon>Sordariomycetidae</taxon>
        <taxon>Calosphaeriales</taxon>
        <taxon>Pleurostomataceae</taxon>
        <taxon>Pleurostoma</taxon>
    </lineage>
</organism>
<comment type="caution">
    <text evidence="2">The sequence shown here is derived from an EMBL/GenBank/DDBJ whole genome shotgun (WGS) entry which is preliminary data.</text>
</comment>
<dbReference type="GO" id="GO:0031145">
    <property type="term" value="P:anaphase-promoting complex-dependent catabolic process"/>
    <property type="evidence" value="ECO:0007669"/>
    <property type="project" value="InterPro"/>
</dbReference>
<dbReference type="Pfam" id="PF05841">
    <property type="entry name" value="Apc15p"/>
    <property type="match status" value="1"/>
</dbReference>
<feature type="compositionally biased region" description="Acidic residues" evidence="1">
    <location>
        <begin position="195"/>
        <end position="222"/>
    </location>
</feature>